<name>A0AAV7FBJ3_ARIFI</name>
<keyword evidence="3" id="KW-1185">Reference proteome</keyword>
<dbReference type="AlphaFoldDB" id="A0AAV7FBJ3"/>
<accession>A0AAV7FBJ3</accession>
<dbReference type="Proteomes" id="UP000825729">
    <property type="component" value="Unassembled WGS sequence"/>
</dbReference>
<reference evidence="2 3" key="1">
    <citation type="submission" date="2021-07" db="EMBL/GenBank/DDBJ databases">
        <title>The Aristolochia fimbriata genome: insights into angiosperm evolution, floral development and chemical biosynthesis.</title>
        <authorList>
            <person name="Jiao Y."/>
        </authorList>
    </citation>
    <scope>NUCLEOTIDE SEQUENCE [LARGE SCALE GENOMIC DNA]</scope>
    <source>
        <strain evidence="2">IBCAS-2021</strain>
        <tissue evidence="2">Leaf</tissue>
    </source>
</reference>
<dbReference type="PANTHER" id="PTHR48258:SF15">
    <property type="entry name" value="OS02G0543900 PROTEIN"/>
    <property type="match status" value="1"/>
</dbReference>
<protein>
    <recommendedName>
        <fullName evidence="1">DUF4216 domain-containing protein</fullName>
    </recommendedName>
</protein>
<proteinExistence type="predicted"/>
<sequence>MEWRQLNRPVCYDEGPIGAAVSYFISAKEAYQVHRFVLFNCKETHPYLIEHKNVLKRQHPQWSEHRVQQEQHINFRQRAPLGEELLSLARGLKHDGYSYKGFFVNGYKFETTNNDKTRVTQNSGIATIGEVDNVYYGVLMSIIKVYFGTLPAMHLFKCRWYNTKHGSGSRIDEFDFTMVNITLQSFEDEPFIYPFQAQQDFYSKDPVKSDWSVVCRWKLRDTYEVPPVDVDVIVQGDEASLQDQDVGIRDIENNIEEDVTWVRKEQGVGVRDETKDIIKANSMLDRAITS</sequence>
<evidence type="ECO:0000259" key="1">
    <source>
        <dbReference type="Pfam" id="PF13952"/>
    </source>
</evidence>
<dbReference type="EMBL" id="JAINDJ010000002">
    <property type="protein sequence ID" value="KAG9458151.1"/>
    <property type="molecule type" value="Genomic_DNA"/>
</dbReference>
<dbReference type="Pfam" id="PF13952">
    <property type="entry name" value="DUF4216"/>
    <property type="match status" value="1"/>
</dbReference>
<dbReference type="PANTHER" id="PTHR48258">
    <property type="entry name" value="DUF4218 DOMAIN-CONTAINING PROTEIN-RELATED"/>
    <property type="match status" value="1"/>
</dbReference>
<evidence type="ECO:0000313" key="3">
    <source>
        <dbReference type="Proteomes" id="UP000825729"/>
    </source>
</evidence>
<evidence type="ECO:0000313" key="2">
    <source>
        <dbReference type="EMBL" id="KAG9458151.1"/>
    </source>
</evidence>
<organism evidence="2 3">
    <name type="scientific">Aristolochia fimbriata</name>
    <name type="common">White veined hardy Dutchman's pipe vine</name>
    <dbReference type="NCBI Taxonomy" id="158543"/>
    <lineage>
        <taxon>Eukaryota</taxon>
        <taxon>Viridiplantae</taxon>
        <taxon>Streptophyta</taxon>
        <taxon>Embryophyta</taxon>
        <taxon>Tracheophyta</taxon>
        <taxon>Spermatophyta</taxon>
        <taxon>Magnoliopsida</taxon>
        <taxon>Magnoliidae</taxon>
        <taxon>Piperales</taxon>
        <taxon>Aristolochiaceae</taxon>
        <taxon>Aristolochia</taxon>
    </lineage>
</organism>
<feature type="domain" description="DUF4216" evidence="1">
    <location>
        <begin position="153"/>
        <end position="214"/>
    </location>
</feature>
<comment type="caution">
    <text evidence="2">The sequence shown here is derived from an EMBL/GenBank/DDBJ whole genome shotgun (WGS) entry which is preliminary data.</text>
</comment>
<gene>
    <name evidence="2" type="ORF">H6P81_002659</name>
</gene>
<dbReference type="InterPro" id="IPR025312">
    <property type="entry name" value="DUF4216"/>
</dbReference>